<accession>A0A8S4FZW4</accession>
<proteinExistence type="predicted"/>
<dbReference type="AlphaFoldDB" id="A0A8S4FZW4"/>
<dbReference type="Proteomes" id="UP000653454">
    <property type="component" value="Unassembled WGS sequence"/>
</dbReference>
<evidence type="ECO:0000313" key="2">
    <source>
        <dbReference type="Proteomes" id="UP000653454"/>
    </source>
</evidence>
<sequence>MRRLVKKYVGSCLECAHHKTPGGKREGELHPIEKDEKIYDIPCNSSPEPETISKPKFEFDKLRSNFETGFQNSDTEKTVTQNNDFQTIDKGINTKQTETNETVVKPIPLKPKPVLVKMASDSKMCKSSENLSEEFRTARRNIERKIATESRRYQKKERNATALNSGIGLCIAKRDRKDQLDVDRENRSWVMGYDGRTVVDGCIVQ</sequence>
<protein>
    <submittedName>
        <fullName evidence="1">(diamondback moth) hypothetical protein</fullName>
    </submittedName>
</protein>
<reference evidence="1" key="1">
    <citation type="submission" date="2020-11" db="EMBL/GenBank/DDBJ databases">
        <authorList>
            <person name="Whiteford S."/>
        </authorList>
    </citation>
    <scope>NUCLEOTIDE SEQUENCE</scope>
</reference>
<comment type="caution">
    <text evidence="1">The sequence shown here is derived from an EMBL/GenBank/DDBJ whole genome shotgun (WGS) entry which is preliminary data.</text>
</comment>
<dbReference type="EMBL" id="CAJHNJ030000076">
    <property type="protein sequence ID" value="CAG9134323.1"/>
    <property type="molecule type" value="Genomic_DNA"/>
</dbReference>
<organism evidence="1 2">
    <name type="scientific">Plutella xylostella</name>
    <name type="common">Diamondback moth</name>
    <name type="synonym">Plutella maculipennis</name>
    <dbReference type="NCBI Taxonomy" id="51655"/>
    <lineage>
        <taxon>Eukaryota</taxon>
        <taxon>Metazoa</taxon>
        <taxon>Ecdysozoa</taxon>
        <taxon>Arthropoda</taxon>
        <taxon>Hexapoda</taxon>
        <taxon>Insecta</taxon>
        <taxon>Pterygota</taxon>
        <taxon>Neoptera</taxon>
        <taxon>Endopterygota</taxon>
        <taxon>Lepidoptera</taxon>
        <taxon>Glossata</taxon>
        <taxon>Ditrysia</taxon>
        <taxon>Yponomeutoidea</taxon>
        <taxon>Plutellidae</taxon>
        <taxon>Plutella</taxon>
    </lineage>
</organism>
<keyword evidence="2" id="KW-1185">Reference proteome</keyword>
<name>A0A8S4FZW4_PLUXY</name>
<gene>
    <name evidence="1" type="ORF">PLXY2_LOCUS12571</name>
</gene>
<evidence type="ECO:0000313" key="1">
    <source>
        <dbReference type="EMBL" id="CAG9134323.1"/>
    </source>
</evidence>